<reference evidence="4 5" key="1">
    <citation type="journal article" date="2023" name="IMA Fungus">
        <title>Comparative genomic study of the Penicillium genus elucidates a diverse pangenome and 15 lateral gene transfer events.</title>
        <authorList>
            <person name="Petersen C."/>
            <person name="Sorensen T."/>
            <person name="Nielsen M.R."/>
            <person name="Sondergaard T.E."/>
            <person name="Sorensen J.L."/>
            <person name="Fitzpatrick D.A."/>
            <person name="Frisvad J.C."/>
            <person name="Nielsen K.L."/>
        </authorList>
    </citation>
    <scope>NUCLEOTIDE SEQUENCE [LARGE SCALE GENOMIC DNA]</scope>
    <source>
        <strain evidence="4 5">IBT 29057</strain>
    </source>
</reference>
<keyword evidence="5" id="KW-1185">Reference proteome</keyword>
<gene>
    <name evidence="4" type="ORF">N7450_011645</name>
</gene>
<evidence type="ECO:0000256" key="2">
    <source>
        <dbReference type="SAM" id="Phobius"/>
    </source>
</evidence>
<protein>
    <recommendedName>
        <fullName evidence="3">DUF6536 domain-containing protein</fullName>
    </recommendedName>
</protein>
<comment type="caution">
    <text evidence="4">The sequence shown here is derived from an EMBL/GenBank/DDBJ whole genome shotgun (WGS) entry which is preliminary data.</text>
</comment>
<feature type="region of interest" description="Disordered" evidence="1">
    <location>
        <begin position="40"/>
        <end position="64"/>
    </location>
</feature>
<organism evidence="4 5">
    <name type="scientific">Penicillium hetheringtonii</name>
    <dbReference type="NCBI Taxonomy" id="911720"/>
    <lineage>
        <taxon>Eukaryota</taxon>
        <taxon>Fungi</taxon>
        <taxon>Dikarya</taxon>
        <taxon>Ascomycota</taxon>
        <taxon>Pezizomycotina</taxon>
        <taxon>Eurotiomycetes</taxon>
        <taxon>Eurotiomycetidae</taxon>
        <taxon>Eurotiales</taxon>
        <taxon>Aspergillaceae</taxon>
        <taxon>Penicillium</taxon>
    </lineage>
</organism>
<dbReference type="Proteomes" id="UP001216150">
    <property type="component" value="Unassembled WGS sequence"/>
</dbReference>
<feature type="transmembrane region" description="Helical" evidence="2">
    <location>
        <begin position="206"/>
        <end position="226"/>
    </location>
</feature>
<feature type="region of interest" description="Disordered" evidence="1">
    <location>
        <begin position="1"/>
        <end position="23"/>
    </location>
</feature>
<evidence type="ECO:0000259" key="3">
    <source>
        <dbReference type="Pfam" id="PF20163"/>
    </source>
</evidence>
<sequence>MSSSTQYSPVNGDHNDHDPGILQSQTELFDEWHAVTENSRLEHSIPSPSISEPETIQQHPPTKTELPQEFRTSKYLEDVPISRVKPPWQDPVRWCMWANIAVLTINIIFTIAAVSVSASKYGDNGFGSISIYQGDCKTAQYSKIGFHLLINILSVTMTATSSYCCTILMAPSRSEIDEAHAKGTWLSIGAASWRNFRNMKRSRQTLWGLLLLTSMIMQMVYNSVVYSSVSANSYPVIVAPLDFVSNASVPSSYYETENCFSEDLLTWNVTDLRRDILNGTFEYLSKEDCLNAYATSYLSDRRSVILVTNEPLTGDGILLGGYGYPGGMPAMDPSKNMSQDYYSIKDTQSELQHHLGYDWMCYAHASSSGGISSCSSSYIEGLGYWNMSASELARITYVELQHDQLNISVNKLGLIGPFKSHLEDQLNSTDIDWTKTQRDDFINYVLTNPGPEKMRTYLNYTSWIKSVKDPYDVYAECPQSGNEFNNGHEVTVDHCLSETASGACGLFYQVPIAFTIIICGLIKVICLWLLLRTDRFELLLTMGDAISSFLQRPDPATKNWCTLSSDTVLTDKKCPWSAKSHAFEKKGSFSQEPHPDFLRTMPKTGNMTASGKALPPTPKRWLQGTSNRIWAMSWFAMILYIIISLLFPTLAIKSELGDEYSDGQPLNEIWQIKGWGAVQSTALLTSYVATFVGSILISNIPQLVASFLYYCLNDHLTRCLLAVDYNSFAVNRAPLRVSFPQGEQRSTLYLTIPYRYAIPLLVGFTLIHWFVSEGLFYVQVMPYDLYANAVPSELLTTCGVSTIPLIVGLLLAVVIFLAISCVCSRSFKDCKMPLALEMSVVISAACHPPDDDLDAAYKPVKWGVVETGSDDPYLHCTFTSQEVKEPDLDVQYA</sequence>
<feature type="compositionally biased region" description="Low complexity" evidence="1">
    <location>
        <begin position="44"/>
        <end position="56"/>
    </location>
</feature>
<proteinExistence type="predicted"/>
<dbReference type="AlphaFoldDB" id="A0AAD6DCG7"/>
<feature type="transmembrane region" description="Helical" evidence="2">
    <location>
        <begin position="629"/>
        <end position="652"/>
    </location>
</feature>
<feature type="transmembrane region" description="Helical" evidence="2">
    <location>
        <begin position="148"/>
        <end position="170"/>
    </location>
</feature>
<name>A0AAD6DCG7_9EURO</name>
<feature type="transmembrane region" description="Helical" evidence="2">
    <location>
        <begin position="687"/>
        <end position="712"/>
    </location>
</feature>
<keyword evidence="2" id="KW-1133">Transmembrane helix</keyword>
<dbReference type="Pfam" id="PF20163">
    <property type="entry name" value="DUF6536"/>
    <property type="match status" value="1"/>
</dbReference>
<keyword evidence="2" id="KW-0472">Membrane</keyword>
<dbReference type="EMBL" id="JAQJAC010000010">
    <property type="protein sequence ID" value="KAJ5569159.1"/>
    <property type="molecule type" value="Genomic_DNA"/>
</dbReference>
<feature type="transmembrane region" description="Helical" evidence="2">
    <location>
        <begin position="756"/>
        <end position="780"/>
    </location>
</feature>
<feature type="transmembrane region" description="Helical" evidence="2">
    <location>
        <begin position="800"/>
        <end position="823"/>
    </location>
</feature>
<evidence type="ECO:0000313" key="5">
    <source>
        <dbReference type="Proteomes" id="UP001216150"/>
    </source>
</evidence>
<feature type="transmembrane region" description="Helical" evidence="2">
    <location>
        <begin position="506"/>
        <end position="531"/>
    </location>
</feature>
<accession>A0AAD6DCG7</accession>
<evidence type="ECO:0000313" key="4">
    <source>
        <dbReference type="EMBL" id="KAJ5569159.1"/>
    </source>
</evidence>
<feature type="transmembrane region" description="Helical" evidence="2">
    <location>
        <begin position="94"/>
        <end position="116"/>
    </location>
</feature>
<dbReference type="PANTHER" id="PTHR35395:SF1">
    <property type="entry name" value="DUF6536 DOMAIN-CONTAINING PROTEIN"/>
    <property type="match status" value="1"/>
</dbReference>
<feature type="domain" description="DUF6536" evidence="3">
    <location>
        <begin position="88"/>
        <end position="244"/>
    </location>
</feature>
<dbReference type="InterPro" id="IPR046623">
    <property type="entry name" value="DUF6536"/>
</dbReference>
<evidence type="ECO:0000256" key="1">
    <source>
        <dbReference type="SAM" id="MobiDB-lite"/>
    </source>
</evidence>
<keyword evidence="2" id="KW-0812">Transmembrane</keyword>
<dbReference type="PANTHER" id="PTHR35395">
    <property type="entry name" value="DUF6536 DOMAIN-CONTAINING PROTEIN"/>
    <property type="match status" value="1"/>
</dbReference>